<organism evidence="13 14">
    <name type="scientific">Mugilogobius chulae</name>
    <name type="common">yellowstripe goby</name>
    <dbReference type="NCBI Taxonomy" id="88201"/>
    <lineage>
        <taxon>Eukaryota</taxon>
        <taxon>Metazoa</taxon>
        <taxon>Chordata</taxon>
        <taxon>Craniata</taxon>
        <taxon>Vertebrata</taxon>
        <taxon>Euteleostomi</taxon>
        <taxon>Actinopterygii</taxon>
        <taxon>Neopterygii</taxon>
        <taxon>Teleostei</taxon>
        <taxon>Neoteleostei</taxon>
        <taxon>Acanthomorphata</taxon>
        <taxon>Gobiaria</taxon>
        <taxon>Gobiiformes</taxon>
        <taxon>Gobioidei</taxon>
        <taxon>Gobiidae</taxon>
        <taxon>Gobionellinae</taxon>
        <taxon>Mugilogobius</taxon>
    </lineage>
</organism>
<evidence type="ECO:0000256" key="4">
    <source>
        <dbReference type="ARBA" id="ARBA00022737"/>
    </source>
</evidence>
<evidence type="ECO:0000256" key="8">
    <source>
        <dbReference type="ARBA" id="ARBA00023125"/>
    </source>
</evidence>
<dbReference type="InterPro" id="IPR013087">
    <property type="entry name" value="Znf_C2H2_type"/>
</dbReference>
<keyword evidence="4" id="KW-0677">Repeat</keyword>
<feature type="domain" description="C2H2-type" evidence="12">
    <location>
        <begin position="174"/>
        <end position="203"/>
    </location>
</feature>
<name>A0AAW0PK32_9GOBI</name>
<keyword evidence="6" id="KW-0862">Zinc</keyword>
<dbReference type="PANTHER" id="PTHR24394">
    <property type="entry name" value="ZINC FINGER PROTEIN"/>
    <property type="match status" value="1"/>
</dbReference>
<feature type="domain" description="C2H2-type" evidence="12">
    <location>
        <begin position="148"/>
        <end position="175"/>
    </location>
</feature>
<dbReference type="GO" id="GO:0005634">
    <property type="term" value="C:nucleus"/>
    <property type="evidence" value="ECO:0007669"/>
    <property type="project" value="UniProtKB-SubCell"/>
</dbReference>
<dbReference type="PROSITE" id="PS00028">
    <property type="entry name" value="ZINC_FINGER_C2H2_1"/>
    <property type="match status" value="1"/>
</dbReference>
<reference evidence="14" key="1">
    <citation type="submission" date="2024-04" db="EMBL/GenBank/DDBJ databases">
        <title>Salinicola lusitanus LLJ914,a marine bacterium isolated from the Okinawa Trough.</title>
        <authorList>
            <person name="Li J."/>
        </authorList>
    </citation>
    <scope>NUCLEOTIDE SEQUENCE [LARGE SCALE GENOMIC DNA]</scope>
</reference>
<dbReference type="SMART" id="SM00355">
    <property type="entry name" value="ZnF_C2H2"/>
    <property type="match status" value="3"/>
</dbReference>
<protein>
    <recommendedName>
        <fullName evidence="12">C2H2-type domain-containing protein</fullName>
    </recommendedName>
</protein>
<dbReference type="GO" id="GO:0003677">
    <property type="term" value="F:DNA binding"/>
    <property type="evidence" value="ECO:0007669"/>
    <property type="project" value="UniProtKB-KW"/>
</dbReference>
<evidence type="ECO:0000256" key="5">
    <source>
        <dbReference type="ARBA" id="ARBA00022771"/>
    </source>
</evidence>
<dbReference type="SUPFAM" id="SSF57667">
    <property type="entry name" value="beta-beta-alpha zinc fingers"/>
    <property type="match status" value="2"/>
</dbReference>
<keyword evidence="8" id="KW-0238">DNA-binding</keyword>
<gene>
    <name evidence="13" type="ORF">WMY93_006490</name>
</gene>
<dbReference type="FunFam" id="3.30.160.60:FF:000188">
    <property type="entry name" value="Zinc finger protein 787"/>
    <property type="match status" value="1"/>
</dbReference>
<dbReference type="FunFam" id="3.30.160.60:FF:000012">
    <property type="entry name" value="RB-associated KRAB zinc finger protein-like"/>
    <property type="match status" value="1"/>
</dbReference>
<dbReference type="Proteomes" id="UP001460270">
    <property type="component" value="Unassembled WGS sequence"/>
</dbReference>
<dbReference type="PANTHER" id="PTHR24394:SF44">
    <property type="entry name" value="ZINC FINGER PROTEIN 271-LIKE"/>
    <property type="match status" value="1"/>
</dbReference>
<dbReference type="AlphaFoldDB" id="A0AAW0PK32"/>
<evidence type="ECO:0000256" key="7">
    <source>
        <dbReference type="ARBA" id="ARBA00023015"/>
    </source>
</evidence>
<comment type="subcellular location">
    <subcellularLocation>
        <location evidence="1">Nucleus</location>
    </subcellularLocation>
</comment>
<keyword evidence="14" id="KW-1185">Reference proteome</keyword>
<dbReference type="EMBL" id="JBBPFD010000004">
    <property type="protein sequence ID" value="KAK7930095.1"/>
    <property type="molecule type" value="Genomic_DNA"/>
</dbReference>
<accession>A0AAW0PK32</accession>
<evidence type="ECO:0000256" key="6">
    <source>
        <dbReference type="ARBA" id="ARBA00022833"/>
    </source>
</evidence>
<dbReference type="PROSITE" id="PS50157">
    <property type="entry name" value="ZINC_FINGER_C2H2_2"/>
    <property type="match status" value="3"/>
</dbReference>
<evidence type="ECO:0000256" key="2">
    <source>
        <dbReference type="ARBA" id="ARBA00006991"/>
    </source>
</evidence>
<comment type="caution">
    <text evidence="13">The sequence shown here is derived from an EMBL/GenBank/DDBJ whole genome shotgun (WGS) entry which is preliminary data.</text>
</comment>
<evidence type="ECO:0000256" key="10">
    <source>
        <dbReference type="ARBA" id="ARBA00023242"/>
    </source>
</evidence>
<evidence type="ECO:0000313" key="14">
    <source>
        <dbReference type="Proteomes" id="UP001460270"/>
    </source>
</evidence>
<dbReference type="Gene3D" id="3.30.160.60">
    <property type="entry name" value="Classic Zinc Finger"/>
    <property type="match status" value="2"/>
</dbReference>
<keyword evidence="9" id="KW-0804">Transcription</keyword>
<evidence type="ECO:0000259" key="12">
    <source>
        <dbReference type="PROSITE" id="PS50157"/>
    </source>
</evidence>
<evidence type="ECO:0000256" key="9">
    <source>
        <dbReference type="ARBA" id="ARBA00023163"/>
    </source>
</evidence>
<proteinExistence type="inferred from homology"/>
<dbReference type="Pfam" id="PF00096">
    <property type="entry name" value="zf-C2H2"/>
    <property type="match status" value="3"/>
</dbReference>
<evidence type="ECO:0000256" key="3">
    <source>
        <dbReference type="ARBA" id="ARBA00022723"/>
    </source>
</evidence>
<keyword evidence="5 11" id="KW-0863">Zinc-finger</keyword>
<feature type="domain" description="C2H2-type" evidence="12">
    <location>
        <begin position="122"/>
        <end position="149"/>
    </location>
</feature>
<dbReference type="GO" id="GO:0008270">
    <property type="term" value="F:zinc ion binding"/>
    <property type="evidence" value="ECO:0007669"/>
    <property type="project" value="UniProtKB-KW"/>
</dbReference>
<sequence>MASSKDRTMNQLRSFVHQRLNSSAQEILEEVETILTLKRETQRLQPSQTSATQQVCITSTNEIQPLAPAETLEARISPHEEFALGDDGNSAMDTISEQTGQEAETVTQPEVESVSRARARRHSCNICEKSFTSMSKLKTHERTHTRPHHCDICKRTFSRPISLSRHMFRHNKPYHCDVCGKAFVQKHHLERHTSQCVPDDEASDEDATLSSDLNAETTRNAGFSCGFAENGFSGRKA</sequence>
<comment type="similarity">
    <text evidence="2">Belongs to the krueppel C2H2-type zinc-finger protein family.</text>
</comment>
<dbReference type="InterPro" id="IPR036236">
    <property type="entry name" value="Znf_C2H2_sf"/>
</dbReference>
<keyword evidence="3" id="KW-0479">Metal-binding</keyword>
<evidence type="ECO:0000256" key="1">
    <source>
        <dbReference type="ARBA" id="ARBA00004123"/>
    </source>
</evidence>
<keyword evidence="10" id="KW-0539">Nucleus</keyword>
<keyword evidence="7" id="KW-0805">Transcription regulation</keyword>
<evidence type="ECO:0000256" key="11">
    <source>
        <dbReference type="PROSITE-ProRule" id="PRU00042"/>
    </source>
</evidence>
<dbReference type="GO" id="GO:0000981">
    <property type="term" value="F:DNA-binding transcription factor activity, RNA polymerase II-specific"/>
    <property type="evidence" value="ECO:0007669"/>
    <property type="project" value="TreeGrafter"/>
</dbReference>
<evidence type="ECO:0000313" key="13">
    <source>
        <dbReference type="EMBL" id="KAK7930095.1"/>
    </source>
</evidence>